<accession>A0A163QED4</accession>
<organism evidence="4 6">
    <name type="scientific">Oerskovia enterophila</name>
    <dbReference type="NCBI Taxonomy" id="43678"/>
    <lineage>
        <taxon>Bacteria</taxon>
        <taxon>Bacillati</taxon>
        <taxon>Actinomycetota</taxon>
        <taxon>Actinomycetes</taxon>
        <taxon>Micrococcales</taxon>
        <taxon>Cellulomonadaceae</taxon>
        <taxon>Oerskovia</taxon>
    </lineage>
</organism>
<evidence type="ECO:0000313" key="7">
    <source>
        <dbReference type="Proteomes" id="UP000093412"/>
    </source>
</evidence>
<dbReference type="RefSeq" id="WP_068625296.1">
    <property type="nucleotide sequence ID" value="NZ_LRIE01000082.1"/>
</dbReference>
<keyword evidence="7" id="KW-1185">Reference proteome</keyword>
<sequence>MTQNVRVALVGLDSSHADHYVRLLNVERRFPGVRVTVLADGSPGRVADLAAASTAAGARVRSGRPDDVTSVDAVIVAHRAGRLHRTAALPFVRAGLPVLVDKPFTASVADAEELVAAARASGAVLFSCSALRFMPGVARLRAEAAGLGEVTDLTVTGPADPGSAHDGLFFLGIHLVETARALLGGDAGLAWGEPAVGRDEDGVTATVRATADGRDVVVRLRFVDPALHPAQPFHTVVTTTGGSVEGELEVGPDYLEPVLAHFLAQVTGTAASEAADGLVGPVALLAAITAGLEGPAHLVPGEPAAPTVRG</sequence>
<dbReference type="EC" id="1.1.1.18" evidence="5"/>
<dbReference type="EC" id="1.1.1.369" evidence="5"/>
<gene>
    <name evidence="4" type="primary">afr_4</name>
    <name evidence="5" type="synonym">iolG</name>
    <name evidence="5" type="ORF">OERS_15070</name>
    <name evidence="4" type="ORF">OJAG_32280</name>
</gene>
<dbReference type="InterPro" id="IPR036291">
    <property type="entry name" value="NAD(P)-bd_dom_sf"/>
</dbReference>
<dbReference type="EMBL" id="LRIE01000082">
    <property type="protein sequence ID" value="KZM34076.1"/>
    <property type="molecule type" value="Genomic_DNA"/>
</dbReference>
<evidence type="ECO:0000259" key="3">
    <source>
        <dbReference type="Pfam" id="PF01408"/>
    </source>
</evidence>
<comment type="caution">
    <text evidence="4">The sequence shown here is derived from an EMBL/GenBank/DDBJ whole genome shotgun (WGS) entry which is preliminary data.</text>
</comment>
<dbReference type="Proteomes" id="UP000076447">
    <property type="component" value="Unassembled WGS sequence"/>
</dbReference>
<reference evidence="5 7" key="2">
    <citation type="submission" date="2016-06" db="EMBL/GenBank/DDBJ databases">
        <title>Genome sequence of Oerskovia enterophila DSM 43852.</title>
        <authorList>
            <person name="Poehlein A."/>
            <person name="Jag V."/>
            <person name="Bengelsdorf F.R."/>
            <person name="Daniel R."/>
            <person name="Duerre P."/>
        </authorList>
    </citation>
    <scope>NUCLEOTIDE SEQUENCE [LARGE SCALE GENOMIC DNA]</scope>
    <source>
        <strain evidence="5 7">DSM 43852</strain>
    </source>
</reference>
<dbReference type="InterPro" id="IPR051317">
    <property type="entry name" value="Gfo/Idh/MocA_oxidoreduct"/>
</dbReference>
<comment type="similarity">
    <text evidence="1">Belongs to the Gfo/Idh/MocA family.</text>
</comment>
<dbReference type="InterPro" id="IPR000683">
    <property type="entry name" value="Gfo/Idh/MocA-like_OxRdtase_N"/>
</dbReference>
<protein>
    <submittedName>
        <fullName evidence="4">1,5-anhydro-D-fructose reductase</fullName>
        <ecNumber evidence="4">1.1.1.292</ecNumber>
    </submittedName>
    <submittedName>
        <fullName evidence="5">Inositol 2-dehydrogenase/D-chiro-inositol 3-dehydrogenase</fullName>
        <ecNumber evidence="5">1.1.1.18</ecNumber>
        <ecNumber evidence="5">1.1.1.369</ecNumber>
    </submittedName>
</protein>
<dbReference type="PATRIC" id="fig|43678.3.peg.3386"/>
<dbReference type="GO" id="GO:0033712">
    <property type="term" value="F:1,5-anhydro-D-fructose reductase (1,5-anhydro-D-mannitol-forming) activity"/>
    <property type="evidence" value="ECO:0007669"/>
    <property type="project" value="UniProtKB-EC"/>
</dbReference>
<evidence type="ECO:0000313" key="4">
    <source>
        <dbReference type="EMBL" id="KZM34076.1"/>
    </source>
</evidence>
<evidence type="ECO:0000313" key="6">
    <source>
        <dbReference type="Proteomes" id="UP000076447"/>
    </source>
</evidence>
<dbReference type="Proteomes" id="UP000093412">
    <property type="component" value="Unassembled WGS sequence"/>
</dbReference>
<evidence type="ECO:0000256" key="2">
    <source>
        <dbReference type="ARBA" id="ARBA00023002"/>
    </source>
</evidence>
<name>A0A163QED4_9CELL</name>
<dbReference type="STRING" id="43678.OJAG_32280"/>
<dbReference type="PANTHER" id="PTHR43708">
    <property type="entry name" value="CONSERVED EXPRESSED OXIDOREDUCTASE (EUROFUNG)"/>
    <property type="match status" value="1"/>
</dbReference>
<feature type="domain" description="Gfo/Idh/MocA-like oxidoreductase N-terminal" evidence="3">
    <location>
        <begin position="5"/>
        <end position="126"/>
    </location>
</feature>
<dbReference type="PANTHER" id="PTHR43708:SF5">
    <property type="entry name" value="CONSERVED EXPRESSED OXIDOREDUCTASE (EUROFUNG)-RELATED"/>
    <property type="match status" value="1"/>
</dbReference>
<proteinExistence type="inferred from homology"/>
<dbReference type="GO" id="GO:0000166">
    <property type="term" value="F:nucleotide binding"/>
    <property type="evidence" value="ECO:0007669"/>
    <property type="project" value="InterPro"/>
</dbReference>
<keyword evidence="2 4" id="KW-0560">Oxidoreductase</keyword>
<dbReference type="GO" id="GO:0050112">
    <property type="term" value="F:inositol 2-dehydrogenase (NAD+) activity"/>
    <property type="evidence" value="ECO:0007669"/>
    <property type="project" value="UniProtKB-EC"/>
</dbReference>
<reference evidence="4 6" key="1">
    <citation type="submission" date="2016-01" db="EMBL/GenBank/DDBJ databases">
        <title>Genome sequence of Oerskovia enterophila VJag, an agar and cellulose degrading bacterium.</title>
        <authorList>
            <person name="Poehlein A."/>
            <person name="Jag V."/>
            <person name="Bengelsdorf F."/>
            <person name="Duerre P."/>
            <person name="Daniel R."/>
        </authorList>
    </citation>
    <scope>NUCLEOTIDE SEQUENCE [LARGE SCALE GENOMIC DNA]</scope>
    <source>
        <strain evidence="4 6">VJag</strain>
    </source>
</reference>
<dbReference type="EMBL" id="MAQA01000013">
    <property type="protein sequence ID" value="OCI31834.1"/>
    <property type="molecule type" value="Genomic_DNA"/>
</dbReference>
<dbReference type="Pfam" id="PF01408">
    <property type="entry name" value="GFO_IDH_MocA"/>
    <property type="match status" value="1"/>
</dbReference>
<dbReference type="EC" id="1.1.1.292" evidence="4"/>
<dbReference type="AlphaFoldDB" id="A0A163QED4"/>
<dbReference type="Gene3D" id="3.40.50.720">
    <property type="entry name" value="NAD(P)-binding Rossmann-like Domain"/>
    <property type="match status" value="1"/>
</dbReference>
<dbReference type="SUPFAM" id="SSF51735">
    <property type="entry name" value="NAD(P)-binding Rossmann-fold domains"/>
    <property type="match status" value="1"/>
</dbReference>
<evidence type="ECO:0000256" key="1">
    <source>
        <dbReference type="ARBA" id="ARBA00010928"/>
    </source>
</evidence>
<evidence type="ECO:0000313" key="5">
    <source>
        <dbReference type="EMBL" id="OCI31834.1"/>
    </source>
</evidence>
<dbReference type="OrthoDB" id="256869at2"/>